<dbReference type="HOGENOM" id="CLU_084022_0_0_1"/>
<evidence type="ECO:0000313" key="1">
    <source>
        <dbReference type="EMBL" id="AAL48409.2"/>
    </source>
</evidence>
<dbReference type="AGR" id="FB:FBgn0039799"/>
<organism evidence="1">
    <name type="scientific">Drosophila melanogaster</name>
    <name type="common">Fruit fly</name>
    <dbReference type="NCBI Taxonomy" id="7227"/>
    <lineage>
        <taxon>Eukaryota</taxon>
        <taxon>Metazoa</taxon>
        <taxon>Ecdysozoa</taxon>
        <taxon>Arthropoda</taxon>
        <taxon>Hexapoda</taxon>
        <taxon>Insecta</taxon>
        <taxon>Pterygota</taxon>
        <taxon>Neoptera</taxon>
        <taxon>Endopterygota</taxon>
        <taxon>Diptera</taxon>
        <taxon>Brachycera</taxon>
        <taxon>Muscomorpha</taxon>
        <taxon>Ephydroidea</taxon>
        <taxon>Drosophilidae</taxon>
        <taxon>Drosophila</taxon>
        <taxon>Sophophora</taxon>
    </lineage>
</organism>
<sequence length="304" mass="35025">LNITHSQSQSQVSEMSSPTDFDRSMLVEYSAAFMYYIEKHKLMEVMSRLLAEISVADGVTDVRRWMGENITRIGVEIYTKSMDAFHRGVRGDFYQLPRSFYHRIVLHGKPGSGRRSLAYVLAQRWNLLILDADVLAYHSINKQDQDEPSRLLQEAIEKDCVYKRSQAVGNLIENRLLQEDALHRGWILINYPNNKCEAEELFEGFTVPPNRFVFLQIDERLARMRILLNSYSPGPQAHVSFVDRQMAQFRKSEPALSSYLSQRREVVYVDASPCFEQVKCGIISELTKTPYVLGKKYGEANAKI</sequence>
<dbReference type="InterPro" id="IPR027417">
    <property type="entry name" value="P-loop_NTPase"/>
</dbReference>
<accession>Q7K046</accession>
<dbReference type="AlphaFoldDB" id="Q7K046"/>
<protein>
    <submittedName>
        <fullName evidence="1">AT13467p</fullName>
    </submittedName>
</protein>
<dbReference type="SUPFAM" id="SSF52540">
    <property type="entry name" value="P-loop containing nucleoside triphosphate hydrolases"/>
    <property type="match status" value="1"/>
</dbReference>
<dbReference type="ExpressionAtlas" id="Q7K046">
    <property type="expression patterns" value="baseline and differential"/>
</dbReference>
<reference evidence="1" key="1">
    <citation type="submission" date="2002-06" db="EMBL/GenBank/DDBJ databases">
        <authorList>
            <person name="Stapleton M."/>
            <person name="Brokstein P."/>
            <person name="Hong L."/>
            <person name="Agbayani A."/>
            <person name="Carlson J."/>
            <person name="Champe M."/>
            <person name="Chavez C."/>
            <person name="Dorsett V."/>
            <person name="Dresnek D."/>
            <person name="Farfan D."/>
            <person name="Frise E."/>
            <person name="George R."/>
            <person name="Gonzalez M."/>
            <person name="Guarin H."/>
            <person name="Kronmiller B."/>
            <person name="Li P."/>
            <person name="Liao G."/>
            <person name="Miranda A."/>
            <person name="Mungall C.J."/>
            <person name="Nunoo J."/>
            <person name="Pacleb J."/>
            <person name="Paragas V."/>
            <person name="Park S."/>
            <person name="Patel S."/>
            <person name="Phouanenavong S."/>
            <person name="Wan K."/>
            <person name="Yu C."/>
            <person name="Lewis S.E."/>
            <person name="Rubin G.M."/>
            <person name="Celniker S."/>
        </authorList>
    </citation>
    <scope>NUCLEOTIDE SEQUENCE</scope>
</reference>
<gene>
    <name evidence="1 2" type="ORF">CG15543</name>
</gene>
<name>Q7K046_DROME</name>
<dbReference type="PhylomeDB" id="Q7K046"/>
<feature type="non-terminal residue" evidence="1">
    <location>
        <position position="1"/>
    </location>
</feature>
<dbReference type="OrthoDB" id="522106at2759"/>
<dbReference type="Gene3D" id="3.40.50.300">
    <property type="entry name" value="P-loop containing nucleotide triphosphate hydrolases"/>
    <property type="match status" value="1"/>
</dbReference>
<dbReference type="EMBL" id="AY070787">
    <property type="protein sequence ID" value="AAL48409.2"/>
    <property type="molecule type" value="mRNA"/>
</dbReference>
<proteinExistence type="evidence at transcript level"/>
<evidence type="ECO:0000313" key="2">
    <source>
        <dbReference type="FlyBase" id="FBgn0039799"/>
    </source>
</evidence>
<dbReference type="Bgee" id="FBgn0039799">
    <property type="expression patterns" value="Expressed in early-mid elongation-stage spermatid (Drosophila) in testis and 19 other cell types or tissues"/>
</dbReference>
<dbReference type="VEuPathDB" id="VectorBase:FBgn0039799"/>
<dbReference type="FlyBase" id="FBgn0039799">
    <property type="gene designation" value="CG15543"/>
</dbReference>